<dbReference type="EMBL" id="JAUSRA010000001">
    <property type="protein sequence ID" value="MDP9793375.1"/>
    <property type="molecule type" value="Genomic_DNA"/>
</dbReference>
<comment type="caution">
    <text evidence="4">The sequence shown here is derived from an EMBL/GenBank/DDBJ whole genome shotgun (WGS) entry which is preliminary data.</text>
</comment>
<feature type="region of interest" description="Disordered" evidence="1">
    <location>
        <begin position="1858"/>
        <end position="1890"/>
    </location>
</feature>
<dbReference type="NCBIfam" id="TIGR01643">
    <property type="entry name" value="YD_repeat_2x"/>
    <property type="match status" value="1"/>
</dbReference>
<evidence type="ECO:0000256" key="2">
    <source>
        <dbReference type="SAM" id="SignalP"/>
    </source>
</evidence>
<dbReference type="InterPro" id="IPR036844">
    <property type="entry name" value="Hint_dom_sf"/>
</dbReference>
<gene>
    <name evidence="4" type="ORF">J2S43_001887</name>
</gene>
<keyword evidence="5" id="KW-1185">Reference proteome</keyword>
<dbReference type="RefSeq" id="WP_306828409.1">
    <property type="nucleotide sequence ID" value="NZ_JAUSRA010000001.1"/>
</dbReference>
<feature type="signal peptide" evidence="2">
    <location>
        <begin position="1"/>
        <end position="34"/>
    </location>
</feature>
<sequence>MDRRHPFIPARLASRPARLLAVALAAAVCGPLLAVPPAGATPASPQHLTGQQVEISRTGAEVAPGTAPALTGPAADLPDPVWPGAGAVTATVPATGASTVSAAGLPVSVARADSDLPASVAVEVLDRASVPETLRDGVVLRVGGTRSTAAGEATVAVDYSSFKYAYGGDWASRLRLWTLPECALTTPERAGCSAVPLDSDNDPATGTVTARAEVQPVGAAQAANSRAELAGNVSTARTTGTLLMVAAAAAGSSGDFGATSLAATSTWSAGGNSGGFSWSYAMGAPPAHAGPAPKLQVGYSSSSVDGRTSASNNQPSWLGEGFDLETGFIERQYIGCNADTENGANNPESLRTGDQCWRSDNATISFQGSSTELIYQEGKGWHGRSEAGWIIKRLNNGTNGDNNGEYWELTATDGTRYYFGYNNPPGQSTATNSVYTVPVYGNHDGEECHQATFAASSCDQAWRWNLDYIVDPRGNTSSYWYEQEKNQYATRATSTENVDYVRGGTLSRIDYGTWDRGAADRSVKPVAQVLFATADRCLSDCGTHNGERWPDVPWDSECKLDADSCGTNYSPTFWSTKRLASITTQVWDTTVSPAKYQPVTSWTFAHSFPNPHDGTNAGLWLDSIVKTGLVGEPITMPPITFTPTPMPNRVLTDVNQTNSWQRLKRLTTETGAFTDIEYTLPECKTGNLPATPQSNTKLCYPVIGPDPLNPDGPDITEWWHKYLVTKVIENDTPLADYRSPSMVTSYTYVGTPYWAYADDNGFTKPKRRTWSQFRGYETVDTRVGSGAATTLSRTTYLRGVEGKVVKASLGEDVTDQKAFAGMVRESVTYNGTEAKPLSKTVNVPWQSEPTASRTINNDTVHARYTGTRVVHTGEAVGTNWRVGRVESTIEGTYGSITQVQDDGDTSVTGDETCTVNTYNRNTVKHIVALPKQITKTALACGKTPASADDIVSDTRTYYDGASSADTVPAYGTVTKTEVLAGWTAAGGTQWQTSGTIGTLDAFGRALSVTDSRGNAITTVFTPASGGPTTAEKSTNVLGWSTTTEKSPYWGVTTKSTDANGRVATIKYDALGRVSKVWEVGWAEADADKKDKPSTRYTYSFASGRNAYPHTKTETLNARGNYLASYEILDGFLRARQIQTTTTTGPDRVVADTNYDEWGRVSTVYGSHAELGAPSGVLWGEPQWSVPAVTRTVYDLAGRGTDTIFLAGEGETNQVEKWRSTIVYGGDRKIVTPPRGDVPTTSINDFRGRVIEVRQHTTDAGVSGDYQATKYAYDRKGHLTKVTDPAGNEWTYGYDIKGRQISADDPDRGPSTTEFDVHDQVIRTTDARGEVLAYSYDTLGRKTGLYDDSTSGNKRAEWVYDRLASTGAPQVRGMLTQSIRYDNGNAYRTQVSNFTTRYQPAGVAYVIPASEGALAGSYSFGYSYAGADGSPTAVTYPAAGSLSTEQVTTVYDAVNGLPAGLTTNIELTGGSYVTLQEYTALGEPTLTRRKTASGVYVESTNSYYEDGTRRFQGSKILTETGTGTVSDSTYVWDPAGNIASIADKGDTQCFGYDKLRRLTSAWTPKTGVACGTAPSTANLGGPAPYWTDWTFDAIGNRKTETNHTATGDATTTYTIPPSGADSVRPHAVTGSSTVTSGVAAPTTRSYGYDQAGNTTSRPGVAGTQTVTWDAENRAYTTIEGNTTTSYVYDSDGTRLIRRDGIGRTLYLPGMEVRLNPDNTKAATRYYSFGGQPVASRTTDDISGLTWLFSDHQGTQSISIAAGTQAVTVRRQNPYGGTRGAAVAWPNSKGFVGGDIDPTGLTHIGAREYDTALGRFISVDPIMDLTDPQQWNGYAYAHNNPISFSDPTGLRDCDYADCGSGGESKGDRDGDGATDGAALGHGKPGGGRLVNNGARYTPVGTNARDRTPTVVEWIESWNCEMWNPGIYNRCHISVREPEEIIEAAASWFCEYRNECEIHDQIRHEYFLEGAEILSWIPVAGIPFSYALAKDAFKKGEYFGAGIEIVGMIPVGKAAKALKVVDWLRGIGKGTEAADDAADVAGASCRAFNSFSADTSVLMADGSTKPISEIRVGDLVHAEDPLTGEVGAHRVTGVWAHEDDLVDLRLTEGTVTTTTDHPFWSESDRGWRLAAELPQGDRLRVAGGGTAEVVGTAGTLRRTATAYNLTVDHLHTYFVLVGTKPVLVHNCGDQHVALGLEDEVKGFADDVGAEHFMRDTDWKASVWTAANLLKYDYPGVRVSFTLDGMHGVENGVEAAVGQSLSRNARQIGGATDLELAFFNDAGTLGKVDFYIGGVKQENPFK</sequence>
<protein>
    <submittedName>
        <fullName evidence="4">RHS repeat-associated protein</fullName>
    </submittedName>
</protein>
<evidence type="ECO:0000313" key="4">
    <source>
        <dbReference type="EMBL" id="MDP9793375.1"/>
    </source>
</evidence>
<reference evidence="4 5" key="1">
    <citation type="submission" date="2023-07" db="EMBL/GenBank/DDBJ databases">
        <title>Sequencing the genomes of 1000 actinobacteria strains.</title>
        <authorList>
            <person name="Klenk H.-P."/>
        </authorList>
    </citation>
    <scope>NUCLEOTIDE SEQUENCE [LARGE SCALE GENOMIC DNA]</scope>
    <source>
        <strain evidence="4 5">DSM 44710</strain>
    </source>
</reference>
<dbReference type="InterPro" id="IPR003587">
    <property type="entry name" value="Hint_dom_N"/>
</dbReference>
<accession>A0ABT9MPM5</accession>
<evidence type="ECO:0000313" key="5">
    <source>
        <dbReference type="Proteomes" id="UP001240984"/>
    </source>
</evidence>
<dbReference type="InterPro" id="IPR050708">
    <property type="entry name" value="T6SS_VgrG/RHS"/>
</dbReference>
<feature type="region of interest" description="Disordered" evidence="1">
    <location>
        <begin position="1615"/>
        <end position="1635"/>
    </location>
</feature>
<name>A0ABT9MPM5_9ACTN</name>
<dbReference type="PANTHER" id="PTHR32305:SF17">
    <property type="entry name" value="TRNA NUCLEASE WAPA"/>
    <property type="match status" value="1"/>
</dbReference>
<dbReference type="PROSITE" id="PS50818">
    <property type="entry name" value="INTEIN_C_TER"/>
    <property type="match status" value="1"/>
</dbReference>
<dbReference type="PANTHER" id="PTHR32305">
    <property type="match status" value="1"/>
</dbReference>
<keyword evidence="2" id="KW-0732">Signal</keyword>
<dbReference type="Pfam" id="PF07591">
    <property type="entry name" value="PT-HINT"/>
    <property type="match status" value="1"/>
</dbReference>
<dbReference type="SMART" id="SM00306">
    <property type="entry name" value="HintN"/>
    <property type="match status" value="1"/>
</dbReference>
<feature type="chain" id="PRO_5046234675" evidence="2">
    <location>
        <begin position="35"/>
        <end position="2298"/>
    </location>
</feature>
<dbReference type="InterPro" id="IPR006530">
    <property type="entry name" value="YD"/>
</dbReference>
<proteinExistence type="predicted"/>
<dbReference type="CDD" id="cd00081">
    <property type="entry name" value="Hint"/>
    <property type="match status" value="1"/>
</dbReference>
<evidence type="ECO:0000256" key="1">
    <source>
        <dbReference type="SAM" id="MobiDB-lite"/>
    </source>
</evidence>
<dbReference type="Proteomes" id="UP001240984">
    <property type="component" value="Unassembled WGS sequence"/>
</dbReference>
<dbReference type="Gene3D" id="2.170.16.10">
    <property type="entry name" value="Hedgehog/Intein (Hint) domain"/>
    <property type="match status" value="1"/>
</dbReference>
<dbReference type="Pfam" id="PF05593">
    <property type="entry name" value="RHS_repeat"/>
    <property type="match status" value="1"/>
</dbReference>
<evidence type="ECO:0000259" key="3">
    <source>
        <dbReference type="SMART" id="SM00306"/>
    </source>
</evidence>
<dbReference type="InterPro" id="IPR022385">
    <property type="entry name" value="Rhs_assc_core"/>
</dbReference>
<dbReference type="Gene3D" id="2.180.10.10">
    <property type="entry name" value="RHS repeat-associated core"/>
    <property type="match status" value="1"/>
</dbReference>
<organism evidence="4 5">
    <name type="scientific">Catenuloplanes nepalensis</name>
    <dbReference type="NCBI Taxonomy" id="587533"/>
    <lineage>
        <taxon>Bacteria</taxon>
        <taxon>Bacillati</taxon>
        <taxon>Actinomycetota</taxon>
        <taxon>Actinomycetes</taxon>
        <taxon>Micromonosporales</taxon>
        <taxon>Micromonosporaceae</taxon>
        <taxon>Catenuloplanes</taxon>
    </lineage>
</organism>
<dbReference type="NCBIfam" id="TIGR03696">
    <property type="entry name" value="Rhs_assc_core"/>
    <property type="match status" value="1"/>
</dbReference>
<dbReference type="InterPro" id="IPR031325">
    <property type="entry name" value="RHS_repeat"/>
</dbReference>
<feature type="domain" description="Hint" evidence="3">
    <location>
        <begin position="2045"/>
        <end position="2140"/>
    </location>
</feature>
<dbReference type="SUPFAM" id="SSF51294">
    <property type="entry name" value="Hedgehog/intein (Hint) domain"/>
    <property type="match status" value="1"/>
</dbReference>
<dbReference type="InterPro" id="IPR030934">
    <property type="entry name" value="Intein_C"/>
</dbReference>